<dbReference type="Pfam" id="PF17259">
    <property type="entry name" value="DUF5325"/>
    <property type="match status" value="1"/>
</dbReference>
<dbReference type="AlphaFoldDB" id="A0A248TD52"/>
<keyword evidence="1" id="KW-0472">Membrane</keyword>
<keyword evidence="3" id="KW-1185">Reference proteome</keyword>
<proteinExistence type="predicted"/>
<evidence type="ECO:0000256" key="1">
    <source>
        <dbReference type="SAM" id="Phobius"/>
    </source>
</evidence>
<evidence type="ECO:0008006" key="4">
    <source>
        <dbReference type="Google" id="ProtNLM"/>
    </source>
</evidence>
<dbReference type="RefSeq" id="WP_095369668.1">
    <property type="nucleotide sequence ID" value="NZ_CM126253.1"/>
</dbReference>
<gene>
    <name evidence="2" type="ORF">CKF48_01365</name>
</gene>
<keyword evidence="1" id="KW-1133">Transmembrane helix</keyword>
<dbReference type="OrthoDB" id="2679959at2"/>
<dbReference type="KEGG" id="bko:CKF48_01365"/>
<accession>A0A248TD52</accession>
<name>A0A248TD52_9BACI</name>
<feature type="transmembrane region" description="Helical" evidence="1">
    <location>
        <begin position="32"/>
        <end position="51"/>
    </location>
</feature>
<feature type="transmembrane region" description="Helical" evidence="1">
    <location>
        <begin position="7"/>
        <end position="26"/>
    </location>
</feature>
<sequence>MKNIKWPLLACAIAAAICIGGIGIAIGERSILGFLLCIVGIVAVMGYGFTLKKKMRENGEL</sequence>
<reference evidence="2 3" key="1">
    <citation type="submission" date="2017-08" db="EMBL/GenBank/DDBJ databases">
        <title>Complete Genome Sequence of Bacillus kochii Oregon-R-modENCODE STRAIN BDGP4, isolated from Drosophila melanogaster gut.</title>
        <authorList>
            <person name="Wan K.H."/>
            <person name="Yu C."/>
            <person name="Park S."/>
            <person name="Hammonds A.S."/>
            <person name="Booth B.W."/>
            <person name="Celniker S.E."/>
        </authorList>
    </citation>
    <scope>NUCLEOTIDE SEQUENCE [LARGE SCALE GENOMIC DNA]</scope>
    <source>
        <strain evidence="2 3">BDGP4</strain>
    </source>
</reference>
<dbReference type="InterPro" id="IPR035211">
    <property type="entry name" value="DUF5325"/>
</dbReference>
<evidence type="ECO:0000313" key="3">
    <source>
        <dbReference type="Proteomes" id="UP000215137"/>
    </source>
</evidence>
<dbReference type="EMBL" id="CP022983">
    <property type="protein sequence ID" value="ASV66093.1"/>
    <property type="molecule type" value="Genomic_DNA"/>
</dbReference>
<keyword evidence="1" id="KW-0812">Transmembrane</keyword>
<protein>
    <recommendedName>
        <fullName evidence="4">YlaF family protein</fullName>
    </recommendedName>
</protein>
<organism evidence="2 3">
    <name type="scientific">Cytobacillus kochii</name>
    <dbReference type="NCBI Taxonomy" id="859143"/>
    <lineage>
        <taxon>Bacteria</taxon>
        <taxon>Bacillati</taxon>
        <taxon>Bacillota</taxon>
        <taxon>Bacilli</taxon>
        <taxon>Bacillales</taxon>
        <taxon>Bacillaceae</taxon>
        <taxon>Cytobacillus</taxon>
    </lineage>
</organism>
<evidence type="ECO:0000313" key="2">
    <source>
        <dbReference type="EMBL" id="ASV66093.1"/>
    </source>
</evidence>
<dbReference type="Proteomes" id="UP000215137">
    <property type="component" value="Chromosome"/>
</dbReference>